<reference evidence="2" key="1">
    <citation type="submission" date="2022-11" db="UniProtKB">
        <authorList>
            <consortium name="WormBaseParasite"/>
        </authorList>
    </citation>
    <scope>IDENTIFICATION</scope>
</reference>
<dbReference type="PANTHER" id="PTHR38696:SF1">
    <property type="entry name" value="MEDIATOR OF RNA POLYMERASE II TRANSCRIPTION SUBUNIT 13"/>
    <property type="match status" value="1"/>
</dbReference>
<name>A0A915HTM4_ROMCU</name>
<dbReference type="AlphaFoldDB" id="A0A915HTM4"/>
<sequence>MLLNLKKQQKLIMSSKFRTQTVSRTHFLLHSRKMGCWSSSANSLTNTPTNFPFFMIDFSDRHVLNIMLADCRAVSVVSSAVAKMWSSGVEQETRLGRGYYEIRFFDNLFEREAYHVCCILLKRVMCKIFMDLYQIGWQPLVASSLTVHSKLSTWFFYKLKYKTVPKAAVLAIYLYGFSQEMTYGDDYEIKLKGKPWNSCVFDENVTAKRLILEIVRLFSQSGYQLYNTSNMTGSTCCMFFVQRRSIRILKHVEYFLIQLYYSNQIRLIGATDQNVQDVQKALEASCTFSFEKKDLLITTQFTLNARLWSTSRTKHTKMTSCNSSKNEFEDMNTFLCKFFENLSSLGWRIVSSLSASQHLDDKCLFVLRSCEPSSIKHCMINLSDKNQLNVPISEHYAEIKKILKSFGIGETIVGFNSSIA</sequence>
<protein>
    <submittedName>
        <fullName evidence="2">Uncharacterized protein</fullName>
    </submittedName>
</protein>
<evidence type="ECO:0000313" key="1">
    <source>
        <dbReference type="Proteomes" id="UP000887565"/>
    </source>
</evidence>
<keyword evidence="1" id="KW-1185">Reference proteome</keyword>
<dbReference type="OMA" id="SVIMERY"/>
<accession>A0A915HTM4</accession>
<dbReference type="WBParaSite" id="nRc.2.0.1.t04745-RA">
    <property type="protein sequence ID" value="nRc.2.0.1.t04745-RA"/>
    <property type="gene ID" value="nRc.2.0.1.g04745"/>
</dbReference>
<dbReference type="Proteomes" id="UP000887565">
    <property type="component" value="Unplaced"/>
</dbReference>
<dbReference type="PANTHER" id="PTHR38696">
    <property type="entry name" value="MEDIATOR OF RNA POLYMERASE II TRANSCRIPTION SUBUNIT 13"/>
    <property type="match status" value="1"/>
</dbReference>
<proteinExistence type="predicted"/>
<organism evidence="1 2">
    <name type="scientific">Romanomermis culicivorax</name>
    <name type="common">Nematode worm</name>
    <dbReference type="NCBI Taxonomy" id="13658"/>
    <lineage>
        <taxon>Eukaryota</taxon>
        <taxon>Metazoa</taxon>
        <taxon>Ecdysozoa</taxon>
        <taxon>Nematoda</taxon>
        <taxon>Enoplea</taxon>
        <taxon>Dorylaimia</taxon>
        <taxon>Mermithida</taxon>
        <taxon>Mermithoidea</taxon>
        <taxon>Mermithidae</taxon>
        <taxon>Romanomermis</taxon>
    </lineage>
</organism>
<evidence type="ECO:0000313" key="2">
    <source>
        <dbReference type="WBParaSite" id="nRc.2.0.1.t04745-RA"/>
    </source>
</evidence>